<keyword evidence="2 9" id="KW-1003">Cell membrane</keyword>
<evidence type="ECO:0000256" key="9">
    <source>
        <dbReference type="HAMAP-Rule" id="MF_00154"/>
    </source>
</evidence>
<evidence type="ECO:0000256" key="5">
    <source>
        <dbReference type="ARBA" id="ARBA00022989"/>
    </source>
</evidence>
<dbReference type="FunFam" id="1.10.357.140:FF:000001">
    <property type="entry name" value="Protoheme IX farnesyltransferase"/>
    <property type="match status" value="1"/>
</dbReference>
<feature type="transmembrane region" description="Helical" evidence="9">
    <location>
        <begin position="35"/>
        <end position="59"/>
    </location>
</feature>
<dbReference type="Pfam" id="PF01040">
    <property type="entry name" value="UbiA"/>
    <property type="match status" value="1"/>
</dbReference>
<proteinExistence type="inferred from homology"/>
<evidence type="ECO:0000256" key="1">
    <source>
        <dbReference type="ARBA" id="ARBA00004651"/>
    </source>
</evidence>
<reference evidence="11" key="1">
    <citation type="journal article" date="2019" name="Int. J. Syst. Evol. Microbiol.">
        <title>The Global Catalogue of Microorganisms (GCM) 10K type strain sequencing project: providing services to taxonomists for standard genome sequencing and annotation.</title>
        <authorList>
            <consortium name="The Broad Institute Genomics Platform"/>
            <consortium name="The Broad Institute Genome Sequencing Center for Infectious Disease"/>
            <person name="Wu L."/>
            <person name="Ma J."/>
        </authorList>
    </citation>
    <scope>NUCLEOTIDE SEQUENCE [LARGE SCALE GENOMIC DNA]</scope>
    <source>
        <strain evidence="11">NBRC 15640</strain>
    </source>
</reference>
<keyword evidence="6 9" id="KW-0350">Heme biosynthesis</keyword>
<feature type="transmembrane region" description="Helical" evidence="9">
    <location>
        <begin position="12"/>
        <end position="29"/>
    </location>
</feature>
<comment type="caution">
    <text evidence="10">The sequence shown here is derived from an EMBL/GenBank/DDBJ whole genome shotgun (WGS) entry which is preliminary data.</text>
</comment>
<feature type="transmembrane region" description="Helical" evidence="9">
    <location>
        <begin position="109"/>
        <end position="127"/>
    </location>
</feature>
<comment type="similarity">
    <text evidence="9">Belongs to the UbiA prenyltransferase family. Protoheme IX farnesyltransferase subfamily.</text>
</comment>
<feature type="transmembrane region" description="Helical" evidence="9">
    <location>
        <begin position="79"/>
        <end position="103"/>
    </location>
</feature>
<evidence type="ECO:0000313" key="11">
    <source>
        <dbReference type="Proteomes" id="UP001156690"/>
    </source>
</evidence>
<comment type="catalytic activity">
    <reaction evidence="8 9">
        <text>heme b + (2E,6E)-farnesyl diphosphate + H2O = Fe(II)-heme o + diphosphate</text>
        <dbReference type="Rhea" id="RHEA:28070"/>
        <dbReference type="ChEBI" id="CHEBI:15377"/>
        <dbReference type="ChEBI" id="CHEBI:33019"/>
        <dbReference type="ChEBI" id="CHEBI:60344"/>
        <dbReference type="ChEBI" id="CHEBI:60530"/>
        <dbReference type="ChEBI" id="CHEBI:175763"/>
        <dbReference type="EC" id="2.5.1.141"/>
    </reaction>
</comment>
<dbReference type="GO" id="GO:0048034">
    <property type="term" value="P:heme O biosynthetic process"/>
    <property type="evidence" value="ECO:0007669"/>
    <property type="project" value="UniProtKB-UniRule"/>
</dbReference>
<dbReference type="CDD" id="cd13957">
    <property type="entry name" value="PT_UbiA_Cox10"/>
    <property type="match status" value="1"/>
</dbReference>
<accession>A0AAV5NZC1</accession>
<dbReference type="RefSeq" id="WP_101115179.1">
    <property type="nucleotide sequence ID" value="NZ_AP025144.1"/>
</dbReference>
<organism evidence="10 11">
    <name type="scientific">Vibrio penaeicida</name>
    <dbReference type="NCBI Taxonomy" id="104609"/>
    <lineage>
        <taxon>Bacteria</taxon>
        <taxon>Pseudomonadati</taxon>
        <taxon>Pseudomonadota</taxon>
        <taxon>Gammaproteobacteria</taxon>
        <taxon>Vibrionales</taxon>
        <taxon>Vibrionaceae</taxon>
        <taxon>Vibrio</taxon>
    </lineage>
</organism>
<protein>
    <recommendedName>
        <fullName evidence="9">Protoheme IX farnesyltransferase</fullName>
        <ecNumber evidence="9">2.5.1.141</ecNumber>
    </recommendedName>
    <alternativeName>
        <fullName evidence="9">Heme B farnesyltransferase</fullName>
    </alternativeName>
    <alternativeName>
        <fullName evidence="9">Heme O synthase</fullName>
    </alternativeName>
</protein>
<dbReference type="GO" id="GO:0008495">
    <property type="term" value="F:protoheme IX farnesyltransferase activity"/>
    <property type="evidence" value="ECO:0007669"/>
    <property type="project" value="UniProtKB-UniRule"/>
</dbReference>
<sequence>MISNYLQLTKPGIIRGNLVAAAGGFFLASQGQIDWALFLAVCLGTTFIVASGCVFNNFIDKDIDAKMKRTCQRELVQKVVPVSNALAWATILGIAGFSTLFFFTSTVAFWFGVLGFVVYVGFYSLYYKRHSVHGTLIGGLSGACPPVIGYCAVTNQLDLGAAIVFLTFCIWQIPHSYAIAIYRFDDYKAASIPVLPIKEGVDKARTHIMGYIVAFAIASLALTYLGYAGSWYALGMGLVSMYWLYLAKVSFQKMPTEQWGKQQMLFSIVCIMVFCILISIDFSPSEIHETQQASVNILQLKEFI</sequence>
<feature type="transmembrane region" description="Helical" evidence="9">
    <location>
        <begin position="231"/>
        <end position="251"/>
    </location>
</feature>
<dbReference type="HAMAP" id="MF_00154">
    <property type="entry name" value="CyoE_CtaB"/>
    <property type="match status" value="1"/>
</dbReference>
<dbReference type="InterPro" id="IPR030470">
    <property type="entry name" value="UbiA_prenylTrfase_CS"/>
</dbReference>
<keyword evidence="3 9" id="KW-0808">Transferase</keyword>
<feature type="transmembrane region" description="Helical" evidence="9">
    <location>
        <begin position="208"/>
        <end position="225"/>
    </location>
</feature>
<evidence type="ECO:0000256" key="8">
    <source>
        <dbReference type="ARBA" id="ARBA00047690"/>
    </source>
</evidence>
<dbReference type="InterPro" id="IPR044878">
    <property type="entry name" value="UbiA_sf"/>
</dbReference>
<dbReference type="PANTHER" id="PTHR43448">
    <property type="entry name" value="PROTOHEME IX FARNESYLTRANSFERASE, MITOCHONDRIAL"/>
    <property type="match status" value="1"/>
</dbReference>
<dbReference type="NCBIfam" id="NF003348">
    <property type="entry name" value="PRK04375.1-1"/>
    <property type="match status" value="1"/>
</dbReference>
<keyword evidence="4 9" id="KW-0812">Transmembrane</keyword>
<dbReference type="AlphaFoldDB" id="A0AAV5NZC1"/>
<dbReference type="Proteomes" id="UP001156690">
    <property type="component" value="Unassembled WGS sequence"/>
</dbReference>
<dbReference type="InterPro" id="IPR000537">
    <property type="entry name" value="UbiA_prenyltransferase"/>
</dbReference>
<feature type="transmembrane region" description="Helical" evidence="9">
    <location>
        <begin position="263"/>
        <end position="280"/>
    </location>
</feature>
<dbReference type="InterPro" id="IPR006369">
    <property type="entry name" value="Protohaem_IX_farnesylTrfase"/>
</dbReference>
<dbReference type="PROSITE" id="PS00943">
    <property type="entry name" value="UBIA"/>
    <property type="match status" value="1"/>
</dbReference>
<dbReference type="EC" id="2.5.1.141" evidence="9"/>
<name>A0AAV5NZC1_9VIBR</name>
<keyword evidence="7 9" id="KW-0472">Membrane</keyword>
<evidence type="ECO:0000256" key="2">
    <source>
        <dbReference type="ARBA" id="ARBA00022475"/>
    </source>
</evidence>
<evidence type="ECO:0000256" key="4">
    <source>
        <dbReference type="ARBA" id="ARBA00022692"/>
    </source>
</evidence>
<gene>
    <name evidence="10" type="primary">cyoE_1</name>
    <name evidence="9" type="synonym">cyoE</name>
    <name evidence="10" type="ORF">GCM10007932_47540</name>
</gene>
<evidence type="ECO:0000256" key="7">
    <source>
        <dbReference type="ARBA" id="ARBA00023136"/>
    </source>
</evidence>
<evidence type="ECO:0000256" key="3">
    <source>
        <dbReference type="ARBA" id="ARBA00022679"/>
    </source>
</evidence>
<dbReference type="NCBIfam" id="TIGR01473">
    <property type="entry name" value="cyoE_ctaB"/>
    <property type="match status" value="1"/>
</dbReference>
<comment type="function">
    <text evidence="9">Converts heme B (protoheme IX) to heme O by substitution of the vinyl group on carbon 2 of heme B porphyrin ring with a hydroxyethyl farnesyl side group.</text>
</comment>
<comment type="pathway">
    <text evidence="9">Porphyrin-containing compound metabolism; heme O biosynthesis; heme O from protoheme: step 1/1.</text>
</comment>
<comment type="miscellaneous">
    <text evidence="9">Carbon 2 of the heme B porphyrin ring is defined according to the Fischer nomenclature.</text>
</comment>
<dbReference type="PANTHER" id="PTHR43448:SF2">
    <property type="entry name" value="PROTOHEME IX FARNESYLTRANSFERASE, MITOCHONDRIAL"/>
    <property type="match status" value="1"/>
</dbReference>
<dbReference type="Gene3D" id="1.10.357.140">
    <property type="entry name" value="UbiA prenyltransferase"/>
    <property type="match status" value="1"/>
</dbReference>
<keyword evidence="5 9" id="KW-1133">Transmembrane helix</keyword>
<dbReference type="EMBL" id="BSNX01000073">
    <property type="protein sequence ID" value="GLQ75392.1"/>
    <property type="molecule type" value="Genomic_DNA"/>
</dbReference>
<evidence type="ECO:0000313" key="10">
    <source>
        <dbReference type="EMBL" id="GLQ75392.1"/>
    </source>
</evidence>
<dbReference type="GO" id="GO:0005886">
    <property type="term" value="C:plasma membrane"/>
    <property type="evidence" value="ECO:0007669"/>
    <property type="project" value="UniProtKB-SubCell"/>
</dbReference>
<comment type="subcellular location">
    <subcellularLocation>
        <location evidence="1 9">Cell membrane</location>
        <topology evidence="1 9">Multi-pass membrane protein</topology>
    </subcellularLocation>
</comment>
<keyword evidence="11" id="KW-1185">Reference proteome</keyword>
<evidence type="ECO:0000256" key="6">
    <source>
        <dbReference type="ARBA" id="ARBA00023133"/>
    </source>
</evidence>